<keyword evidence="2" id="KW-1185">Reference proteome</keyword>
<dbReference type="GO" id="GO:0005615">
    <property type="term" value="C:extracellular space"/>
    <property type="evidence" value="ECO:0007669"/>
    <property type="project" value="TreeGrafter"/>
</dbReference>
<gene>
    <name evidence="1" type="ORF">AFUS01_LOCUS3760</name>
</gene>
<comment type="caution">
    <text evidence="1">The sequence shown here is derived from an EMBL/GenBank/DDBJ whole genome shotgun (WGS) entry which is preliminary data.</text>
</comment>
<reference evidence="1" key="1">
    <citation type="submission" date="2021-06" db="EMBL/GenBank/DDBJ databases">
        <authorList>
            <person name="Hodson N. C."/>
            <person name="Mongue J. A."/>
            <person name="Jaron S. K."/>
        </authorList>
    </citation>
    <scope>NUCLEOTIDE SEQUENCE</scope>
</reference>
<dbReference type="Pfam" id="PF02995">
    <property type="entry name" value="DUF229"/>
    <property type="match status" value="1"/>
</dbReference>
<protein>
    <submittedName>
        <fullName evidence="1">Uncharacterized protein</fullName>
    </submittedName>
</protein>
<accession>A0A8J2J8K0</accession>
<dbReference type="AlphaFoldDB" id="A0A8J2J8K0"/>
<name>A0A8J2J8K0_9HEXA</name>
<dbReference type="PANTHER" id="PTHR10974:SF1">
    <property type="entry name" value="FI08016P-RELATED"/>
    <property type="match status" value="1"/>
</dbReference>
<feature type="non-terminal residue" evidence="1">
    <location>
        <position position="1"/>
    </location>
</feature>
<dbReference type="PANTHER" id="PTHR10974">
    <property type="entry name" value="FI08016P-RELATED"/>
    <property type="match status" value="1"/>
</dbReference>
<evidence type="ECO:0000313" key="1">
    <source>
        <dbReference type="EMBL" id="CAG7693475.1"/>
    </source>
</evidence>
<dbReference type="InterPro" id="IPR004245">
    <property type="entry name" value="DUF229"/>
</dbReference>
<dbReference type="EMBL" id="CAJVCH010022753">
    <property type="protein sequence ID" value="CAG7693475.1"/>
    <property type="molecule type" value="Genomic_DNA"/>
</dbReference>
<dbReference type="OrthoDB" id="413313at2759"/>
<organism evidence="1 2">
    <name type="scientific">Allacma fusca</name>
    <dbReference type="NCBI Taxonomy" id="39272"/>
    <lineage>
        <taxon>Eukaryota</taxon>
        <taxon>Metazoa</taxon>
        <taxon>Ecdysozoa</taxon>
        <taxon>Arthropoda</taxon>
        <taxon>Hexapoda</taxon>
        <taxon>Collembola</taxon>
        <taxon>Symphypleona</taxon>
        <taxon>Sminthuridae</taxon>
        <taxon>Allacma</taxon>
    </lineage>
</organism>
<evidence type="ECO:0000313" key="2">
    <source>
        <dbReference type="Proteomes" id="UP000708208"/>
    </source>
</evidence>
<dbReference type="Proteomes" id="UP000708208">
    <property type="component" value="Unassembled WGS sequence"/>
</dbReference>
<sequence length="254" mass="29315">MIIYVSMKVLELQGSFAGENCSVTEITKSENDAEFFLSSPEPLGKKHDLSKKELVFIRCGKDFNLEANFPVTPEVQKFFGFDTTSRADFHRSLPRTMNTAKEMGFLDFKYYHSIAPYTLENFLGFLVGLTTPSIRKTCAPSWSSSFDTCPHIWKYYSQNEFVTMYAEDGSQTFNWGGQGGFIKRPTDYYLHPMFRFLNNLQQQNPREYSYTGCFNQNQSVQNYPLEYHGIVLRNLKKLCSLALCGTMMPHMTIR</sequence>
<proteinExistence type="predicted"/>